<feature type="coiled-coil region" evidence="2">
    <location>
        <begin position="347"/>
        <end position="517"/>
    </location>
</feature>
<dbReference type="PANTHER" id="PTHR23160">
    <property type="entry name" value="SYNAPTONEMAL COMPLEX PROTEIN-RELATED"/>
    <property type="match status" value="1"/>
</dbReference>
<feature type="coiled-coil region" evidence="2">
    <location>
        <begin position="112"/>
        <end position="272"/>
    </location>
</feature>
<dbReference type="GO" id="GO:0007131">
    <property type="term" value="P:reciprocal meiotic recombination"/>
    <property type="evidence" value="ECO:0007669"/>
    <property type="project" value="TreeGrafter"/>
</dbReference>
<protein>
    <submittedName>
        <fullName evidence="3">Actin binding motor protein</fullName>
    </submittedName>
</protein>
<accession>A0AAV3NUX9</accession>
<keyword evidence="4" id="KW-1185">Reference proteome</keyword>
<gene>
    <name evidence="3" type="ORF">LIER_03925</name>
</gene>
<dbReference type="EMBL" id="BAABME010000486">
    <property type="protein sequence ID" value="GAA0143182.1"/>
    <property type="molecule type" value="Genomic_DNA"/>
</dbReference>
<evidence type="ECO:0000313" key="4">
    <source>
        <dbReference type="Proteomes" id="UP001454036"/>
    </source>
</evidence>
<evidence type="ECO:0000256" key="2">
    <source>
        <dbReference type="SAM" id="Coils"/>
    </source>
</evidence>
<name>A0AAV3NUX9_LITER</name>
<reference evidence="3 4" key="1">
    <citation type="submission" date="2024-01" db="EMBL/GenBank/DDBJ databases">
        <title>The complete chloroplast genome sequence of Lithospermum erythrorhizon: insights into the phylogenetic relationship among Boraginaceae species and the maternal lineages of purple gromwells.</title>
        <authorList>
            <person name="Okada T."/>
            <person name="Watanabe K."/>
        </authorList>
    </citation>
    <scope>NUCLEOTIDE SEQUENCE [LARGE SCALE GENOMIC DNA]</scope>
</reference>
<sequence>MSSTASLHSNLSLPSSSNSLRDCRLLRKQKRLAFGSGNGCRSKYLSLRVVRSVLDKRKSSIRDDDDMTGPARAVLERLFAQTQKLEQQIGRDPDHPQAVELGLNLDVLESDVHAALAALKKREDDLQNAERKLLLDYDELNRAKEELERREEKIRVASSKQEKLENELRQASIGLASQAREIEDLKLSLKEKNQEILAAQSALPVKEDEINKVNTELMKKEEEAANVKLELESNAQLLDATHKIVENQENELQHLRRALQEKEAELEASIELQNISADNMKIAEATLEKQTVDWLVAQEELRKLAEGASKSSHGVNKTIEDFRRVKNLLADVKSELISSQEALVSSRKKMECQESLLEKLVMELREQRKSFACYISNLKDAEIEVEAERVKLRVADAQNNELEKELAIEKELFEDLQKQFNRERASLEEAHAVKSSLQKDLDLKNTEFEESQNVLQVKESELVEARLEIYHLKAAHASLQQLLEEKDLELIDARKALEVVNQEIIDLRLLMNSTEEQLLQAKHKLKERDEHVNAIQHELSDTKFKYSEAEHLVQQILELTDKLVTSANDGANGVFKSPELLQENSDDSRLWMKQLETELELTKENLRAKEMEVMNVQRALTVKNEELKLVLDKLDAREMELKKMKDETNQDGDVSRQLYDLALERAATKGMSDLTTEKVQLEAAELKVEAATSALQKLTELSRYLLSKPSMTAEADHNINVSFLQPHSVVTISDTSKDDNCLAEVTTEITRLLALTENLVKEAGIVE</sequence>
<proteinExistence type="predicted"/>
<comment type="caution">
    <text evidence="3">The sequence shown here is derived from an EMBL/GenBank/DDBJ whole genome shotgun (WGS) entry which is preliminary data.</text>
</comment>
<feature type="coiled-coil region" evidence="2">
    <location>
        <begin position="592"/>
        <end position="651"/>
    </location>
</feature>
<evidence type="ECO:0000313" key="3">
    <source>
        <dbReference type="EMBL" id="GAA0143182.1"/>
    </source>
</evidence>
<dbReference type="PANTHER" id="PTHR23160:SF19">
    <property type="entry name" value="MYOSIN HEAVY CHAIN-RELATED PROTEIN"/>
    <property type="match status" value="1"/>
</dbReference>
<keyword evidence="1 2" id="KW-0175">Coiled coil</keyword>
<dbReference type="AlphaFoldDB" id="A0AAV3NUX9"/>
<evidence type="ECO:0000256" key="1">
    <source>
        <dbReference type="ARBA" id="ARBA00023054"/>
    </source>
</evidence>
<dbReference type="Proteomes" id="UP001454036">
    <property type="component" value="Unassembled WGS sequence"/>
</dbReference>
<organism evidence="3 4">
    <name type="scientific">Lithospermum erythrorhizon</name>
    <name type="common">Purple gromwell</name>
    <name type="synonym">Lithospermum officinale var. erythrorhizon</name>
    <dbReference type="NCBI Taxonomy" id="34254"/>
    <lineage>
        <taxon>Eukaryota</taxon>
        <taxon>Viridiplantae</taxon>
        <taxon>Streptophyta</taxon>
        <taxon>Embryophyta</taxon>
        <taxon>Tracheophyta</taxon>
        <taxon>Spermatophyta</taxon>
        <taxon>Magnoliopsida</taxon>
        <taxon>eudicotyledons</taxon>
        <taxon>Gunneridae</taxon>
        <taxon>Pentapetalae</taxon>
        <taxon>asterids</taxon>
        <taxon>lamiids</taxon>
        <taxon>Boraginales</taxon>
        <taxon>Boraginaceae</taxon>
        <taxon>Boraginoideae</taxon>
        <taxon>Lithospermeae</taxon>
        <taxon>Lithospermum</taxon>
    </lineage>
</organism>